<dbReference type="PANTHER" id="PTHR31299">
    <property type="entry name" value="ESTERASE, PUTATIVE (AFU_ORTHOLOGUE AFUA_1G05850)-RELATED"/>
    <property type="match status" value="1"/>
</dbReference>
<dbReference type="EMBL" id="JBHLTC010000018">
    <property type="protein sequence ID" value="MFC0625823.1"/>
    <property type="molecule type" value="Genomic_DNA"/>
</dbReference>
<organism evidence="1 2">
    <name type="scientific">Kribbella deserti</name>
    <dbReference type="NCBI Taxonomy" id="1926257"/>
    <lineage>
        <taxon>Bacteria</taxon>
        <taxon>Bacillati</taxon>
        <taxon>Actinomycetota</taxon>
        <taxon>Actinomycetes</taxon>
        <taxon>Propionibacteriales</taxon>
        <taxon>Kribbellaceae</taxon>
        <taxon>Kribbella</taxon>
    </lineage>
</organism>
<dbReference type="RefSeq" id="WP_380048622.1">
    <property type="nucleotide sequence ID" value="NZ_JBHLTC010000018.1"/>
</dbReference>
<reference evidence="1 2" key="1">
    <citation type="submission" date="2024-09" db="EMBL/GenBank/DDBJ databases">
        <authorList>
            <person name="Sun Q."/>
            <person name="Mori K."/>
        </authorList>
    </citation>
    <scope>NUCLEOTIDE SEQUENCE [LARGE SCALE GENOMIC DNA]</scope>
    <source>
        <strain evidence="1 2">CGMCC 1.15906</strain>
    </source>
</reference>
<dbReference type="EC" id="3.1.1.-" evidence="1"/>
<dbReference type="GO" id="GO:0016787">
    <property type="term" value="F:hydrolase activity"/>
    <property type="evidence" value="ECO:0007669"/>
    <property type="project" value="UniProtKB-KW"/>
</dbReference>
<keyword evidence="2" id="KW-1185">Reference proteome</keyword>
<name>A0ABV6QMI9_9ACTN</name>
<dbReference type="Gene3D" id="3.30.1870.10">
    <property type="entry name" value="EreA-like, domain 2"/>
    <property type="match status" value="1"/>
</dbReference>
<dbReference type="Gene3D" id="3.40.1660.10">
    <property type="entry name" value="EreA-like (biosynthetic domain)"/>
    <property type="match status" value="1"/>
</dbReference>
<accession>A0ABV6QMI9</accession>
<dbReference type="InterPro" id="IPR007815">
    <property type="entry name" value="Emycin_Estase"/>
</dbReference>
<keyword evidence="1" id="KW-0378">Hydrolase</keyword>
<dbReference type="SUPFAM" id="SSF159501">
    <property type="entry name" value="EreA/ChaN-like"/>
    <property type="match status" value="1"/>
</dbReference>
<comment type="caution">
    <text evidence="1">The sequence shown here is derived from an EMBL/GenBank/DDBJ whole genome shotgun (WGS) entry which is preliminary data.</text>
</comment>
<sequence>MKTPAAVQEWLKSEAIPLPPLDGAGAWPGEVVRWLPALNGVRVVGLGEATHGTREFFQLKHHLLAMLVREGFTTFAMEASTSAAPAVDAYIRDGVGTAAEVVSGLGFWTWRTEEIVAMVEWMRAYNRDRPDAEKLRFAGIDPQRCAPSVRYVTDFLLSARWLDEAQRSEAARYASAIAPLADVQPGTLPDRELFTVTEELTRFLSSQALDQVDLTVVHKHVRILRENADVASRPPQAEDATRTAFAARDRYMADAVTELLDADLAAKVVLWAHNGHLTPNANGMPAMGSHLRERLGQAYYVLGLVFGGGTFRAKRSAPWPLPHRWFVGRNLGVVSIPPATMNLEHILAKANPHDHLVNLRAAKLPAEVRDWLQASQWMRSYGAVVPRVGSTFYFTATVLADDFDGLAYIAHSTPSRAIAESGPTVDEQR</sequence>
<dbReference type="InterPro" id="IPR052036">
    <property type="entry name" value="Hydrolase/PRTase-associated"/>
</dbReference>
<dbReference type="Pfam" id="PF05139">
    <property type="entry name" value="Erythro_esteras"/>
    <property type="match status" value="1"/>
</dbReference>
<evidence type="ECO:0000313" key="1">
    <source>
        <dbReference type="EMBL" id="MFC0625823.1"/>
    </source>
</evidence>
<proteinExistence type="predicted"/>
<evidence type="ECO:0000313" key="2">
    <source>
        <dbReference type="Proteomes" id="UP001589890"/>
    </source>
</evidence>
<dbReference type="Gene3D" id="1.20.1440.30">
    <property type="entry name" value="Biosynthetic Protein domain"/>
    <property type="match status" value="1"/>
</dbReference>
<dbReference type="PANTHER" id="PTHR31299:SF0">
    <property type="entry name" value="ESTERASE, PUTATIVE (AFU_ORTHOLOGUE AFUA_1G05850)-RELATED"/>
    <property type="match status" value="1"/>
</dbReference>
<dbReference type="CDD" id="cd14728">
    <property type="entry name" value="Ere-like"/>
    <property type="match status" value="1"/>
</dbReference>
<gene>
    <name evidence="1" type="ORF">ACFFGN_17220</name>
</gene>
<protein>
    <submittedName>
        <fullName evidence="1">Erythromycin esterase family protein</fullName>
        <ecNumber evidence="1">3.1.1.-</ecNumber>
    </submittedName>
</protein>
<dbReference type="Proteomes" id="UP001589890">
    <property type="component" value="Unassembled WGS sequence"/>
</dbReference>